<dbReference type="Proteomes" id="UP001595828">
    <property type="component" value="Unassembled WGS sequence"/>
</dbReference>
<reference evidence="4" key="1">
    <citation type="journal article" date="2019" name="Int. J. Syst. Evol. Microbiol.">
        <title>The Global Catalogue of Microorganisms (GCM) 10K type strain sequencing project: providing services to taxonomists for standard genome sequencing and annotation.</title>
        <authorList>
            <consortium name="The Broad Institute Genomics Platform"/>
            <consortium name="The Broad Institute Genome Sequencing Center for Infectious Disease"/>
            <person name="Wu L."/>
            <person name="Ma J."/>
        </authorList>
    </citation>
    <scope>NUCLEOTIDE SEQUENCE [LARGE SCALE GENOMIC DNA]</scope>
    <source>
        <strain evidence="4">CGMCC 1.12989</strain>
    </source>
</reference>
<organism evidence="3 4">
    <name type="scientific">Novosphingobium tardum</name>
    <dbReference type="NCBI Taxonomy" id="1538021"/>
    <lineage>
        <taxon>Bacteria</taxon>
        <taxon>Pseudomonadati</taxon>
        <taxon>Pseudomonadota</taxon>
        <taxon>Alphaproteobacteria</taxon>
        <taxon>Sphingomonadales</taxon>
        <taxon>Sphingomonadaceae</taxon>
        <taxon>Novosphingobium</taxon>
    </lineage>
</organism>
<keyword evidence="4" id="KW-1185">Reference proteome</keyword>
<comment type="caution">
    <text evidence="3">The sequence shown here is derived from an EMBL/GenBank/DDBJ whole genome shotgun (WGS) entry which is preliminary data.</text>
</comment>
<dbReference type="Pfam" id="PF18932">
    <property type="entry name" value="DUF5681"/>
    <property type="match status" value="1"/>
</dbReference>
<protein>
    <submittedName>
        <fullName evidence="3">DUF5681 domain-containing protein</fullName>
    </submittedName>
</protein>
<dbReference type="RefSeq" id="WP_379540017.1">
    <property type="nucleotide sequence ID" value="NZ_JBHSDR010000008.1"/>
</dbReference>
<sequence length="113" mass="12692">MTRKSTAKAAGKPNLGQFRKGRRPHNKISEPLTNSLSELIQVVGNERRKVRKDGIEVEMSLQEATLRRLVEEAVNGKPQAVKEVVRLMQKYPAMTRTTTERVIITIRGALANV</sequence>
<evidence type="ECO:0000313" key="4">
    <source>
        <dbReference type="Proteomes" id="UP001595828"/>
    </source>
</evidence>
<feature type="domain" description="DUF5681" evidence="2">
    <location>
        <begin position="20"/>
        <end position="91"/>
    </location>
</feature>
<gene>
    <name evidence="3" type="ORF">ACFO0A_15245</name>
</gene>
<dbReference type="InterPro" id="IPR043736">
    <property type="entry name" value="DUF5681"/>
</dbReference>
<proteinExistence type="predicted"/>
<accession>A0ABV8RUN7</accession>
<feature type="region of interest" description="Disordered" evidence="1">
    <location>
        <begin position="1"/>
        <end position="32"/>
    </location>
</feature>
<evidence type="ECO:0000256" key="1">
    <source>
        <dbReference type="SAM" id="MobiDB-lite"/>
    </source>
</evidence>
<evidence type="ECO:0000313" key="3">
    <source>
        <dbReference type="EMBL" id="MFC4296410.1"/>
    </source>
</evidence>
<dbReference type="EMBL" id="JBHSDR010000008">
    <property type="protein sequence ID" value="MFC4296410.1"/>
    <property type="molecule type" value="Genomic_DNA"/>
</dbReference>
<name>A0ABV8RUN7_9SPHN</name>
<evidence type="ECO:0000259" key="2">
    <source>
        <dbReference type="Pfam" id="PF18932"/>
    </source>
</evidence>